<accession>A0A385SHS0</accession>
<feature type="signal peptide" evidence="1">
    <location>
        <begin position="1"/>
        <end position="27"/>
    </location>
</feature>
<dbReference type="KEGG" id="chk:D4L85_04250"/>
<dbReference type="Pfam" id="PF13568">
    <property type="entry name" value="OMP_b-brl_2"/>
    <property type="match status" value="1"/>
</dbReference>
<dbReference type="Proteomes" id="UP000266183">
    <property type="component" value="Chromosome"/>
</dbReference>
<keyword evidence="1" id="KW-0732">Signal</keyword>
<dbReference type="EMBL" id="CP032382">
    <property type="protein sequence ID" value="AYB29837.1"/>
    <property type="molecule type" value="Genomic_DNA"/>
</dbReference>
<feature type="domain" description="Outer membrane protein beta-barrel" evidence="2">
    <location>
        <begin position="27"/>
        <end position="185"/>
    </location>
</feature>
<proteinExistence type="predicted"/>
<keyword evidence="4" id="KW-1185">Reference proteome</keyword>
<dbReference type="AlphaFoldDB" id="A0A385SHS0"/>
<dbReference type="InterPro" id="IPR025665">
    <property type="entry name" value="Beta-barrel_OMP_2"/>
</dbReference>
<evidence type="ECO:0000259" key="2">
    <source>
        <dbReference type="Pfam" id="PF13568"/>
    </source>
</evidence>
<evidence type="ECO:0000313" key="3">
    <source>
        <dbReference type="EMBL" id="AYB29837.1"/>
    </source>
</evidence>
<protein>
    <submittedName>
        <fullName evidence="3">PorT family protein</fullName>
    </submittedName>
</protein>
<name>A0A385SHS0_9BACT</name>
<dbReference type="RefSeq" id="WP_119753146.1">
    <property type="nucleotide sequence ID" value="NZ_CP032382.1"/>
</dbReference>
<evidence type="ECO:0000313" key="4">
    <source>
        <dbReference type="Proteomes" id="UP000266183"/>
    </source>
</evidence>
<sequence length="216" mass="23629">MNTKFKLLSIFLITAFAGVMSIHDAKAQMNSNARYGIKGGFNASNLYVDDVNDENARYGFNVGLYGQILASEAFAIQPELLYSTKGSKVDYSNIVNQTVKYNLNYLDLPVLAVFKLGKAAEIQVGPYASYLLNANINYKGDFVNGTDEINKDNLKSYDFGLVGGFGLNFGAVQVGARYNYGMVKIADSNAARRMLGDSKNSCAQLYLALNLNRASQ</sequence>
<reference evidence="4" key="1">
    <citation type="submission" date="2018-09" db="EMBL/GenBank/DDBJ databases">
        <title>Chryseolinea sp. KIS68-18 isolated from soil.</title>
        <authorList>
            <person name="Weon H.-Y."/>
            <person name="Kwon S.-W."/>
            <person name="Lee S.A."/>
        </authorList>
    </citation>
    <scope>NUCLEOTIDE SEQUENCE [LARGE SCALE GENOMIC DNA]</scope>
    <source>
        <strain evidence="4">KIS68-18</strain>
    </source>
</reference>
<dbReference type="OrthoDB" id="947434at2"/>
<organism evidence="3 4">
    <name type="scientific">Chryseolinea soli</name>
    <dbReference type="NCBI Taxonomy" id="2321403"/>
    <lineage>
        <taxon>Bacteria</taxon>
        <taxon>Pseudomonadati</taxon>
        <taxon>Bacteroidota</taxon>
        <taxon>Cytophagia</taxon>
        <taxon>Cytophagales</taxon>
        <taxon>Fulvivirgaceae</taxon>
        <taxon>Chryseolinea</taxon>
    </lineage>
</organism>
<feature type="chain" id="PRO_5017223350" evidence="1">
    <location>
        <begin position="28"/>
        <end position="216"/>
    </location>
</feature>
<evidence type="ECO:0000256" key="1">
    <source>
        <dbReference type="SAM" id="SignalP"/>
    </source>
</evidence>
<gene>
    <name evidence="3" type="ORF">D4L85_04250</name>
</gene>